<dbReference type="KEGG" id="mbai:MB901379_01280"/>
<dbReference type="SUPFAM" id="SSF54373">
    <property type="entry name" value="FAD-linked reductases, C-terminal domain"/>
    <property type="match status" value="1"/>
</dbReference>
<dbReference type="PROSITE" id="PS51257">
    <property type="entry name" value="PROKAR_LIPOPROTEIN"/>
    <property type="match status" value="1"/>
</dbReference>
<dbReference type="InterPro" id="IPR036188">
    <property type="entry name" value="FAD/NAD-bd_sf"/>
</dbReference>
<organism evidence="3 4">
    <name type="scientific">Mycobacterium basiliense</name>
    <dbReference type="NCBI Taxonomy" id="2094119"/>
    <lineage>
        <taxon>Bacteria</taxon>
        <taxon>Bacillati</taxon>
        <taxon>Actinomycetota</taxon>
        <taxon>Actinomycetes</taxon>
        <taxon>Mycobacteriales</taxon>
        <taxon>Mycobacteriaceae</taxon>
        <taxon>Mycobacterium</taxon>
    </lineage>
</organism>
<dbReference type="PANTHER" id="PTHR10742">
    <property type="entry name" value="FLAVIN MONOAMINE OXIDASE"/>
    <property type="match status" value="1"/>
</dbReference>
<dbReference type="OrthoDB" id="337830at2"/>
<feature type="domain" description="Amine oxidase" evidence="2">
    <location>
        <begin position="55"/>
        <end position="454"/>
    </location>
</feature>
<dbReference type="PROSITE" id="PS51318">
    <property type="entry name" value="TAT"/>
    <property type="match status" value="1"/>
</dbReference>
<dbReference type="Proteomes" id="UP000269998">
    <property type="component" value="Chromosome"/>
</dbReference>
<dbReference type="EMBL" id="LR130759">
    <property type="protein sequence ID" value="VDM87735.1"/>
    <property type="molecule type" value="Genomic_DNA"/>
</dbReference>
<dbReference type="SUPFAM" id="SSF51905">
    <property type="entry name" value="FAD/NAD(P)-binding domain"/>
    <property type="match status" value="1"/>
</dbReference>
<evidence type="ECO:0000313" key="4">
    <source>
        <dbReference type="Proteomes" id="UP000269998"/>
    </source>
</evidence>
<dbReference type="RefSeq" id="WP_158015825.1">
    <property type="nucleotide sequence ID" value="NZ_CBCSKE010000012.1"/>
</dbReference>
<keyword evidence="1" id="KW-0732">Signal</keyword>
<evidence type="ECO:0000313" key="3">
    <source>
        <dbReference type="EMBL" id="VDM87735.1"/>
    </source>
</evidence>
<dbReference type="Pfam" id="PF01593">
    <property type="entry name" value="Amino_oxidase"/>
    <property type="match status" value="1"/>
</dbReference>
<protein>
    <submittedName>
        <fullName evidence="3">Pseudooxynicotine oxidase</fullName>
        <ecNumber evidence="3">1.4.3.24</ecNumber>
    </submittedName>
</protein>
<keyword evidence="3" id="KW-0560">Oxidoreductase</keyword>
<proteinExistence type="predicted"/>
<keyword evidence="4" id="KW-1185">Reference proteome</keyword>
<dbReference type="EC" id="1.4.3.24" evidence="3"/>
<name>A0A3S4BU48_9MYCO</name>
<reference evidence="4" key="1">
    <citation type="submission" date="2018-02" db="EMBL/GenBank/DDBJ databases">
        <authorList>
            <person name="Seth-Smith MB H."/>
            <person name="Seth-Smith H."/>
        </authorList>
    </citation>
    <scope>NUCLEOTIDE SEQUENCE [LARGE SCALE GENOMIC DNA]</scope>
</reference>
<dbReference type="InterPro" id="IPR050281">
    <property type="entry name" value="Flavin_monoamine_oxidase"/>
</dbReference>
<sequence length="459" mass="48355" precursor="true">MSGLSRRKFFAATAGLSCTVGAGLAAGCASGPRSARSSNAPSSDTKSVLIIGAGMAGLAAARGLVDAGWPVRVIEARARIGGRVHTNRDWGVPVEMGASWIHGTTDNPLVDLAHKAAAQLASTDYDSPAKLAIDPRLQPITYDESTWRQLVAEARGEVDGGSLGAAIDAAATREELSEAERAELAYYVNTVIEDEYAADSDQLSATTFDRGNYSDGPQVVVTTGYDALPRSLADGLSIVLNAAVNTVVRKDNSVLVRAGDQSFEGPAAIVTVPLGVLKAGSITFDPPLPDGHRQAVTALGFGALSKSYFRFPRRTWDVENAFYQYLGSDTLWAQWLTLPAAAGPIVLAFNSGHRGRSVESGSPAELMASALPVARQLFGDDIAPVEVRSSRWTIDPYALGSYSFHATGSGLDDRRRLQEPIGDRLYLAGEAVAVDNPGTVHGALLSGRSAATELMRRLG</sequence>
<dbReference type="GO" id="GO:0016491">
    <property type="term" value="F:oxidoreductase activity"/>
    <property type="evidence" value="ECO:0007669"/>
    <property type="project" value="UniProtKB-KW"/>
</dbReference>
<dbReference type="Gene3D" id="3.90.660.10">
    <property type="match status" value="1"/>
</dbReference>
<dbReference type="Gene3D" id="3.50.50.60">
    <property type="entry name" value="FAD/NAD(P)-binding domain"/>
    <property type="match status" value="1"/>
</dbReference>
<evidence type="ECO:0000256" key="1">
    <source>
        <dbReference type="SAM" id="SignalP"/>
    </source>
</evidence>
<dbReference type="InterPro" id="IPR002937">
    <property type="entry name" value="Amino_oxidase"/>
</dbReference>
<dbReference type="PRINTS" id="PR00420">
    <property type="entry name" value="RNGMNOXGNASE"/>
</dbReference>
<evidence type="ECO:0000259" key="2">
    <source>
        <dbReference type="Pfam" id="PF01593"/>
    </source>
</evidence>
<dbReference type="AlphaFoldDB" id="A0A3S4BU48"/>
<feature type="chain" id="PRO_5018668229" evidence="1">
    <location>
        <begin position="26"/>
        <end position="459"/>
    </location>
</feature>
<feature type="signal peptide" evidence="1">
    <location>
        <begin position="1"/>
        <end position="25"/>
    </location>
</feature>
<dbReference type="PANTHER" id="PTHR10742:SF410">
    <property type="entry name" value="LYSINE-SPECIFIC HISTONE DEMETHYLASE 2"/>
    <property type="match status" value="1"/>
</dbReference>
<accession>A0A3S4BU48</accession>
<gene>
    <name evidence="3" type="primary">pao</name>
    <name evidence="3" type="ORF">MB901379_01280</name>
</gene>
<dbReference type="InterPro" id="IPR006311">
    <property type="entry name" value="TAT_signal"/>
</dbReference>